<dbReference type="PANTHER" id="PTHR35563:SF2">
    <property type="entry name" value="BARREL METAL-DEPENDENT HYDROLASE, PUTATIVE (AFU_ORTHOLOGUE AFUA_1G16240)-RELATED"/>
    <property type="match status" value="1"/>
</dbReference>
<keyword evidence="3" id="KW-1185">Reference proteome</keyword>
<dbReference type="Proteomes" id="UP001595699">
    <property type="component" value="Unassembled WGS sequence"/>
</dbReference>
<accession>A0ABV7Y3N4</accession>
<dbReference type="RefSeq" id="WP_205122180.1">
    <property type="nucleotide sequence ID" value="NZ_JAFBCM010000001.1"/>
</dbReference>
<feature type="domain" description="Amidohydrolase-related" evidence="1">
    <location>
        <begin position="8"/>
        <end position="272"/>
    </location>
</feature>
<gene>
    <name evidence="2" type="ORF">ACFOUW_01120</name>
</gene>
<dbReference type="InterPro" id="IPR032466">
    <property type="entry name" value="Metal_Hydrolase"/>
</dbReference>
<sequence>MTVPAGAIDNHAHVMVGEQGGIDGAAYQPFSAPVQSFVAHLRGLGFSRGVLVTPSTYGADNSVLLDALRSSTDLLRGIAVVPPDVDDATLDELHAAGVRGCRVQDRMTGGLPIDALPKLASRVGSRGWHVEVWTDLLENGEIVRSCLRSTTTPILLDHLGNLPAPAPGEADAGTAVLRELMAYDTCWVTLSGAYRLAAPLAEAHAAELLQGRVDTLLSLAPERLAWGSDWPYVRPPGPVPTASDHLAVLDRWLPDASSREQVLVTNAALLYGWS</sequence>
<evidence type="ECO:0000313" key="3">
    <source>
        <dbReference type="Proteomes" id="UP001595699"/>
    </source>
</evidence>
<name>A0ABV7Y3N4_9ACTN</name>
<dbReference type="InterPro" id="IPR052358">
    <property type="entry name" value="Aro_Compnd_Degr_Hydrolases"/>
</dbReference>
<dbReference type="EMBL" id="JBHRZH010000001">
    <property type="protein sequence ID" value="MFC3759427.1"/>
    <property type="molecule type" value="Genomic_DNA"/>
</dbReference>
<evidence type="ECO:0000313" key="2">
    <source>
        <dbReference type="EMBL" id="MFC3759427.1"/>
    </source>
</evidence>
<dbReference type="InterPro" id="IPR006680">
    <property type="entry name" value="Amidohydro-rel"/>
</dbReference>
<dbReference type="Pfam" id="PF04909">
    <property type="entry name" value="Amidohydro_2"/>
    <property type="match status" value="1"/>
</dbReference>
<dbReference type="PANTHER" id="PTHR35563">
    <property type="entry name" value="BARREL METAL-DEPENDENT HYDROLASE, PUTATIVE (AFU_ORTHOLOGUE AFUA_1G16240)-RELATED"/>
    <property type="match status" value="1"/>
</dbReference>
<comment type="caution">
    <text evidence="2">The sequence shown here is derived from an EMBL/GenBank/DDBJ whole genome shotgun (WGS) entry which is preliminary data.</text>
</comment>
<reference evidence="3" key="1">
    <citation type="journal article" date="2019" name="Int. J. Syst. Evol. Microbiol.">
        <title>The Global Catalogue of Microorganisms (GCM) 10K type strain sequencing project: providing services to taxonomists for standard genome sequencing and annotation.</title>
        <authorList>
            <consortium name="The Broad Institute Genomics Platform"/>
            <consortium name="The Broad Institute Genome Sequencing Center for Infectious Disease"/>
            <person name="Wu L."/>
            <person name="Ma J."/>
        </authorList>
    </citation>
    <scope>NUCLEOTIDE SEQUENCE [LARGE SCALE GENOMIC DNA]</scope>
    <source>
        <strain evidence="3">CGMCC 4.7241</strain>
    </source>
</reference>
<dbReference type="SUPFAM" id="SSF51556">
    <property type="entry name" value="Metallo-dependent hydrolases"/>
    <property type="match status" value="1"/>
</dbReference>
<evidence type="ECO:0000259" key="1">
    <source>
        <dbReference type="Pfam" id="PF04909"/>
    </source>
</evidence>
<dbReference type="Gene3D" id="3.20.20.140">
    <property type="entry name" value="Metal-dependent hydrolases"/>
    <property type="match status" value="1"/>
</dbReference>
<organism evidence="2 3">
    <name type="scientific">Tenggerimyces flavus</name>
    <dbReference type="NCBI Taxonomy" id="1708749"/>
    <lineage>
        <taxon>Bacteria</taxon>
        <taxon>Bacillati</taxon>
        <taxon>Actinomycetota</taxon>
        <taxon>Actinomycetes</taxon>
        <taxon>Propionibacteriales</taxon>
        <taxon>Nocardioidaceae</taxon>
        <taxon>Tenggerimyces</taxon>
    </lineage>
</organism>
<protein>
    <submittedName>
        <fullName evidence="2">Amidohydrolase family protein</fullName>
    </submittedName>
</protein>
<proteinExistence type="predicted"/>